<feature type="coiled-coil region" evidence="9">
    <location>
        <begin position="503"/>
        <end position="530"/>
    </location>
</feature>
<feature type="transmembrane region" description="Helical" evidence="10">
    <location>
        <begin position="399"/>
        <end position="418"/>
    </location>
</feature>
<accession>A0ABX2L7P3</accession>
<keyword evidence="13" id="KW-1185">Reference proteome</keyword>
<evidence type="ECO:0000256" key="5">
    <source>
        <dbReference type="ARBA" id="ARBA00022692"/>
    </source>
</evidence>
<keyword evidence="8 10" id="KW-0472">Membrane</keyword>
<feature type="transmembrane region" description="Helical" evidence="10">
    <location>
        <begin position="294"/>
        <end position="314"/>
    </location>
</feature>
<evidence type="ECO:0000256" key="4">
    <source>
        <dbReference type="ARBA" id="ARBA00007931"/>
    </source>
</evidence>
<dbReference type="Proteomes" id="UP000639419">
    <property type="component" value="Unassembled WGS sequence"/>
</dbReference>
<dbReference type="Pfam" id="PF02163">
    <property type="entry name" value="Peptidase_M50"/>
    <property type="match status" value="1"/>
</dbReference>
<sequence length="737" mass="81005">MGAAAIGMTTGTAAGTAAVTPVDPLDSVRLPPLREELQLLPAPPAVDGSPCWTIHDPVRNRYFRIGHGAFEVIARWHHGSPRAIAAAVAAETVLEPEAEDVVGLYRFLAGSNLTQGADVDFLAKQTAARRTSWWMWLLHNYLFFRIPLVRPDAFLNATVRYVAPFYSRAWLWTVIGAGVLGLILAMRQWDSFAHTFLHFFSLEGMALYGVTLLATKTLHELGHAYTAKRFGCRVPTMGVAFLVMWPVLYTDTSDAWRLVSRRARLHIAAAGMLTELALAAFATLAWSFLPDGPLRSAAFFVATVSWVTTLTINLSPFMRFDGYYLLADALDVPNLQDRAFALARWRLREWLFGLGDEVPERFDPWLHRVMLAYAFATWVYRLVLFIGIAGLVYHVFIKVLGIVLFAVEVGWFILRPLVNEAKEWWERRGSLRPNRNLLMTLGGLAALVWLAFVPVTGTIAVPSVWRAEGFSTLFAPVPSRIAEVLVQPGRRVAAGDLLFRLEAPELTNKLQQSELRIALAQDRIDRMLAARDGLDRVRVMEEDLAAGLADRQGLLDSLARLEIRAPIAGTVVDIADALRPGRWVGPSLALGQIVADGGGELVGYVAENDLTRVMVGADAVFHADDPLRPRMAARVTAVDRVGVKGLDVPALASIHGGPIAVESQTGPSMGRTNAEAARSNLKPVEAVYRVTLAPLDRAQAGPAHQMRGVARVDGEARSLADRFWRTALAVLIRETGF</sequence>
<evidence type="ECO:0000256" key="10">
    <source>
        <dbReference type="SAM" id="Phobius"/>
    </source>
</evidence>
<dbReference type="EMBL" id="WHOR01000161">
    <property type="protein sequence ID" value="NUB21300.1"/>
    <property type="molecule type" value="Genomic_DNA"/>
</dbReference>
<dbReference type="Gene3D" id="2.40.50.100">
    <property type="match status" value="1"/>
</dbReference>
<dbReference type="PANTHER" id="PTHR32347">
    <property type="entry name" value="EFFLUX SYSTEM COMPONENT YKNX-RELATED"/>
    <property type="match status" value="1"/>
</dbReference>
<name>A0ABX2L7P3_9PROT</name>
<feature type="transmembrane region" description="Helical" evidence="10">
    <location>
        <begin position="133"/>
        <end position="149"/>
    </location>
</feature>
<proteinExistence type="inferred from homology"/>
<dbReference type="RefSeq" id="WP_174440209.1">
    <property type="nucleotide sequence ID" value="NZ_WHOR01000161.1"/>
</dbReference>
<dbReference type="InterPro" id="IPR050465">
    <property type="entry name" value="UPF0194_transport"/>
</dbReference>
<comment type="similarity">
    <text evidence="4">Belongs to the peptidase M50B family.</text>
</comment>
<keyword evidence="7 9" id="KW-0175">Coiled coil</keyword>
<comment type="cofactor">
    <cofactor evidence="1">
        <name>Zn(2+)</name>
        <dbReference type="ChEBI" id="CHEBI:29105"/>
    </cofactor>
</comment>
<evidence type="ECO:0000256" key="9">
    <source>
        <dbReference type="SAM" id="Coils"/>
    </source>
</evidence>
<reference evidence="12 13" key="1">
    <citation type="submission" date="2019-10" db="EMBL/GenBank/DDBJ databases">
        <title>Genome sequence of Azospirillum formosense CC-Nfb-7.</title>
        <authorList>
            <person name="Ambrosini A."/>
            <person name="Sant'Anna F.H."/>
            <person name="Cassan F.D."/>
            <person name="Souza E.M."/>
            <person name="Passaglia L.M.P."/>
        </authorList>
    </citation>
    <scope>NUCLEOTIDE SEQUENCE [LARGE SCALE GENOMIC DNA]</scope>
    <source>
        <strain evidence="12 13">CC-NFb-7</strain>
    </source>
</reference>
<evidence type="ECO:0000259" key="11">
    <source>
        <dbReference type="Pfam" id="PF02163"/>
    </source>
</evidence>
<feature type="transmembrane region" description="Helical" evidence="10">
    <location>
        <begin position="234"/>
        <end position="251"/>
    </location>
</feature>
<dbReference type="PANTHER" id="PTHR32347:SF23">
    <property type="entry name" value="BLL5650 PROTEIN"/>
    <property type="match status" value="1"/>
</dbReference>
<comment type="caution">
    <text evidence="12">The sequence shown here is derived from an EMBL/GenBank/DDBJ whole genome shotgun (WGS) entry which is preliminary data.</text>
</comment>
<feature type="transmembrane region" description="Helical" evidence="10">
    <location>
        <begin position="371"/>
        <end position="393"/>
    </location>
</feature>
<feature type="transmembrane region" description="Helical" evidence="10">
    <location>
        <begin position="438"/>
        <end position="465"/>
    </location>
</feature>
<evidence type="ECO:0000313" key="13">
    <source>
        <dbReference type="Proteomes" id="UP000639419"/>
    </source>
</evidence>
<feature type="domain" description="Peptidase M50" evidence="11">
    <location>
        <begin position="211"/>
        <end position="303"/>
    </location>
</feature>
<evidence type="ECO:0000256" key="7">
    <source>
        <dbReference type="ARBA" id="ARBA00023054"/>
    </source>
</evidence>
<keyword evidence="5 10" id="KW-0812">Transmembrane</keyword>
<evidence type="ECO:0000256" key="8">
    <source>
        <dbReference type="ARBA" id="ARBA00023136"/>
    </source>
</evidence>
<feature type="transmembrane region" description="Helical" evidence="10">
    <location>
        <begin position="196"/>
        <end position="214"/>
    </location>
</feature>
<organism evidence="12 13">
    <name type="scientific">Azospirillum formosense</name>
    <dbReference type="NCBI Taxonomy" id="861533"/>
    <lineage>
        <taxon>Bacteria</taxon>
        <taxon>Pseudomonadati</taxon>
        <taxon>Pseudomonadota</taxon>
        <taxon>Alphaproteobacteria</taxon>
        <taxon>Rhodospirillales</taxon>
        <taxon>Azospirillaceae</taxon>
        <taxon>Azospirillum</taxon>
    </lineage>
</organism>
<comment type="subcellular location">
    <subcellularLocation>
        <location evidence="3">Cell envelope</location>
    </subcellularLocation>
    <subcellularLocation>
        <location evidence="2">Membrane</location>
        <topology evidence="2">Multi-pass membrane protein</topology>
    </subcellularLocation>
</comment>
<evidence type="ECO:0000256" key="2">
    <source>
        <dbReference type="ARBA" id="ARBA00004141"/>
    </source>
</evidence>
<gene>
    <name evidence="12" type="ORF">GBZ26_19135</name>
</gene>
<feature type="transmembrane region" description="Helical" evidence="10">
    <location>
        <begin position="263"/>
        <end position="288"/>
    </location>
</feature>
<feature type="transmembrane region" description="Helical" evidence="10">
    <location>
        <begin position="169"/>
        <end position="189"/>
    </location>
</feature>
<evidence type="ECO:0000256" key="1">
    <source>
        <dbReference type="ARBA" id="ARBA00001947"/>
    </source>
</evidence>
<keyword evidence="6 10" id="KW-1133">Transmembrane helix</keyword>
<evidence type="ECO:0000256" key="3">
    <source>
        <dbReference type="ARBA" id="ARBA00004196"/>
    </source>
</evidence>
<evidence type="ECO:0000313" key="12">
    <source>
        <dbReference type="EMBL" id="NUB21300.1"/>
    </source>
</evidence>
<dbReference type="InterPro" id="IPR008915">
    <property type="entry name" value="Peptidase_M50"/>
</dbReference>
<evidence type="ECO:0000256" key="6">
    <source>
        <dbReference type="ARBA" id="ARBA00022989"/>
    </source>
</evidence>
<protein>
    <submittedName>
        <fullName evidence="12">HlyD family efflux transporter periplasmic adaptor subunit</fullName>
    </submittedName>
</protein>
<dbReference type="SUPFAM" id="SSF111369">
    <property type="entry name" value="HlyD-like secretion proteins"/>
    <property type="match status" value="1"/>
</dbReference>